<dbReference type="SUPFAM" id="SSF53850">
    <property type="entry name" value="Periplasmic binding protein-like II"/>
    <property type="match status" value="1"/>
</dbReference>
<evidence type="ECO:0000256" key="2">
    <source>
        <dbReference type="ARBA" id="ARBA00023015"/>
    </source>
</evidence>
<dbReference type="SUPFAM" id="SSF46785">
    <property type="entry name" value="Winged helix' DNA-binding domain"/>
    <property type="match status" value="1"/>
</dbReference>
<keyword evidence="3" id="KW-0238">DNA-binding</keyword>
<dbReference type="OrthoDB" id="7278199at2"/>
<evidence type="ECO:0000256" key="1">
    <source>
        <dbReference type="ARBA" id="ARBA00009437"/>
    </source>
</evidence>
<sequence length="344" mass="37895">MVLFLCVTEMTVVRRLYPIGVNGQDDFAMKRLHSLSIRDLHILQVLDMTRSLGRAATELGTSVAALSRRLTRIEDVLGMTLFERGVNGTVITAPGRRVLQHARRMIAEAHHLLALGSGSMDNLEGEIRLGLACPPLHPIVETWLQRWNEAHPRTRIGLYAPLEESVTALLLNRGVDAAILHPDALTASLASFALYRENIIAVMPQRHRLTKRQTVLLVDLRAEHLLVPVMAQDDRCARFQLGLLGPQARIVMHRGGMLTLLSQVRAGAGLALSSTAIRDLQPPGLAFRNIADIQAEFDMHLAWRAEAENALLGRFVRFMRTVSRTGLPPSSARSADAGNPDPPA</sequence>
<evidence type="ECO:0000313" key="7">
    <source>
        <dbReference type="Proteomes" id="UP000262371"/>
    </source>
</evidence>
<organism evidence="6 7">
    <name type="scientific">Komagataeibacter melaceti</name>
    <dbReference type="NCBI Taxonomy" id="2766577"/>
    <lineage>
        <taxon>Bacteria</taxon>
        <taxon>Pseudomonadati</taxon>
        <taxon>Pseudomonadota</taxon>
        <taxon>Alphaproteobacteria</taxon>
        <taxon>Acetobacterales</taxon>
        <taxon>Acetobacteraceae</taxon>
        <taxon>Komagataeibacter</taxon>
    </lineage>
</organism>
<dbReference type="PROSITE" id="PS50931">
    <property type="entry name" value="HTH_LYSR"/>
    <property type="match status" value="1"/>
</dbReference>
<dbReference type="RefSeq" id="WP_116703408.1">
    <property type="nucleotide sequence ID" value="NZ_QUWV01000090.1"/>
</dbReference>
<comment type="caution">
    <text evidence="6">The sequence shown here is derived from an EMBL/GenBank/DDBJ whole genome shotgun (WGS) entry which is preliminary data.</text>
</comment>
<accession>A0A371YZ45</accession>
<dbReference type="GO" id="GO:0003700">
    <property type="term" value="F:DNA-binding transcription factor activity"/>
    <property type="evidence" value="ECO:0007669"/>
    <property type="project" value="InterPro"/>
</dbReference>
<dbReference type="CDD" id="cd08414">
    <property type="entry name" value="PBP2_LTTR_aromatics_like"/>
    <property type="match status" value="1"/>
</dbReference>
<evidence type="ECO:0000259" key="5">
    <source>
        <dbReference type="PROSITE" id="PS50931"/>
    </source>
</evidence>
<dbReference type="Pfam" id="PF03466">
    <property type="entry name" value="LysR_substrate"/>
    <property type="match status" value="1"/>
</dbReference>
<dbReference type="InterPro" id="IPR036388">
    <property type="entry name" value="WH-like_DNA-bd_sf"/>
</dbReference>
<reference evidence="6 7" key="1">
    <citation type="submission" date="2018-08" db="EMBL/GenBank/DDBJ databases">
        <title>Komagataeibacter sp. AV 382.</title>
        <authorList>
            <person name="Skraban J."/>
            <person name="Trcek J."/>
        </authorList>
    </citation>
    <scope>NUCLEOTIDE SEQUENCE [LARGE SCALE GENOMIC DNA]</scope>
    <source>
        <strain evidence="6 7">AV 382</strain>
    </source>
</reference>
<dbReference type="GO" id="GO:0003677">
    <property type="term" value="F:DNA binding"/>
    <property type="evidence" value="ECO:0007669"/>
    <property type="project" value="UniProtKB-KW"/>
</dbReference>
<proteinExistence type="inferred from homology"/>
<dbReference type="Gene3D" id="1.10.10.10">
    <property type="entry name" value="Winged helix-like DNA-binding domain superfamily/Winged helix DNA-binding domain"/>
    <property type="match status" value="1"/>
</dbReference>
<dbReference type="Pfam" id="PF00126">
    <property type="entry name" value="HTH_1"/>
    <property type="match status" value="1"/>
</dbReference>
<comment type="similarity">
    <text evidence="1">Belongs to the LysR transcriptional regulatory family.</text>
</comment>
<keyword evidence="7" id="KW-1185">Reference proteome</keyword>
<dbReference type="GO" id="GO:0032993">
    <property type="term" value="C:protein-DNA complex"/>
    <property type="evidence" value="ECO:0007669"/>
    <property type="project" value="TreeGrafter"/>
</dbReference>
<dbReference type="InterPro" id="IPR005119">
    <property type="entry name" value="LysR_subst-bd"/>
</dbReference>
<dbReference type="PANTHER" id="PTHR30346:SF28">
    <property type="entry name" value="HTH-TYPE TRANSCRIPTIONAL REGULATOR CYNR"/>
    <property type="match status" value="1"/>
</dbReference>
<feature type="domain" description="HTH lysR-type" evidence="5">
    <location>
        <begin position="35"/>
        <end position="92"/>
    </location>
</feature>
<keyword evidence="2" id="KW-0805">Transcription regulation</keyword>
<dbReference type="Gene3D" id="3.40.190.10">
    <property type="entry name" value="Periplasmic binding protein-like II"/>
    <property type="match status" value="2"/>
</dbReference>
<evidence type="ECO:0000313" key="6">
    <source>
        <dbReference type="EMBL" id="RFD19515.1"/>
    </source>
</evidence>
<protein>
    <submittedName>
        <fullName evidence="6">LysR family transcriptional regulator</fullName>
    </submittedName>
</protein>
<keyword evidence="4" id="KW-0804">Transcription</keyword>
<evidence type="ECO:0000256" key="4">
    <source>
        <dbReference type="ARBA" id="ARBA00023163"/>
    </source>
</evidence>
<name>A0A371YZ45_9PROT</name>
<dbReference type="InterPro" id="IPR036390">
    <property type="entry name" value="WH_DNA-bd_sf"/>
</dbReference>
<dbReference type="AlphaFoldDB" id="A0A371YZ45"/>
<dbReference type="Proteomes" id="UP000262371">
    <property type="component" value="Unassembled WGS sequence"/>
</dbReference>
<dbReference type="InterPro" id="IPR000847">
    <property type="entry name" value="LysR_HTH_N"/>
</dbReference>
<dbReference type="EMBL" id="QUWV01000090">
    <property type="protein sequence ID" value="RFD19515.1"/>
    <property type="molecule type" value="Genomic_DNA"/>
</dbReference>
<evidence type="ECO:0000256" key="3">
    <source>
        <dbReference type="ARBA" id="ARBA00023125"/>
    </source>
</evidence>
<gene>
    <name evidence="6" type="ORF">DY926_10980</name>
</gene>
<dbReference type="PANTHER" id="PTHR30346">
    <property type="entry name" value="TRANSCRIPTIONAL DUAL REGULATOR HCAR-RELATED"/>
    <property type="match status" value="1"/>
</dbReference>